<dbReference type="AlphaFoldDB" id="A0A1I0IVG2"/>
<dbReference type="STRING" id="392421.SAMN04488694_12644"/>
<evidence type="ECO:0008006" key="3">
    <source>
        <dbReference type="Google" id="ProtNLM"/>
    </source>
</evidence>
<dbReference type="EMBL" id="FOIC01000026">
    <property type="protein sequence ID" value="SEU01260.1"/>
    <property type="molecule type" value="Genomic_DNA"/>
</dbReference>
<dbReference type="Pfam" id="PF18780">
    <property type="entry name" value="HNH_repeat"/>
    <property type="match status" value="1"/>
</dbReference>
<dbReference type="InterPro" id="IPR041025">
    <property type="entry name" value="HNH_repeat"/>
</dbReference>
<keyword evidence="2" id="KW-1185">Reference proteome</keyword>
<dbReference type="Proteomes" id="UP000199320">
    <property type="component" value="Unassembled WGS sequence"/>
</dbReference>
<protein>
    <recommendedName>
        <fullName evidence="3">HNH endonuclease</fullName>
    </recommendedName>
</protein>
<accession>A0A1I0IVG2</accession>
<sequence length="149" mass="17424">MDEFGEYYGRSYRLRFGSWNEAVSAAGLEPREPIDSDFIEEPESCPLCGKSNSELDFHHWRYGDNKQGCYLCRDCHDSIHEGDALPSENNNWLIEAVENLVRDHFERHGDLEKYEILSRYNVTSEKLVEYGIQKMKSENKHREGKADDE</sequence>
<organism evidence="1 2">
    <name type="scientific">Natrinema hispanicum</name>
    <dbReference type="NCBI Taxonomy" id="392421"/>
    <lineage>
        <taxon>Archaea</taxon>
        <taxon>Methanobacteriati</taxon>
        <taxon>Methanobacteriota</taxon>
        <taxon>Stenosarchaea group</taxon>
        <taxon>Halobacteria</taxon>
        <taxon>Halobacteriales</taxon>
        <taxon>Natrialbaceae</taxon>
        <taxon>Natrinema</taxon>
    </lineage>
</organism>
<gene>
    <name evidence="1" type="ORF">SAMN04488694_12644</name>
</gene>
<evidence type="ECO:0000313" key="1">
    <source>
        <dbReference type="EMBL" id="SEU01260.1"/>
    </source>
</evidence>
<name>A0A1I0IVG2_9EURY</name>
<dbReference type="OrthoDB" id="197735at2157"/>
<evidence type="ECO:0000313" key="2">
    <source>
        <dbReference type="Proteomes" id="UP000199320"/>
    </source>
</evidence>
<reference evidence="2" key="1">
    <citation type="submission" date="2016-10" db="EMBL/GenBank/DDBJ databases">
        <authorList>
            <person name="Varghese N."/>
            <person name="Submissions S."/>
        </authorList>
    </citation>
    <scope>NUCLEOTIDE SEQUENCE [LARGE SCALE GENOMIC DNA]</scope>
    <source>
        <strain evidence="2">CDM_6</strain>
    </source>
</reference>
<proteinExistence type="predicted"/>